<feature type="compositionally biased region" description="Gly residues" evidence="1">
    <location>
        <begin position="61"/>
        <end position="75"/>
    </location>
</feature>
<evidence type="ECO:0000313" key="2">
    <source>
        <dbReference type="EMBL" id="EAY93617.1"/>
    </source>
</evidence>
<dbReference type="AlphaFoldDB" id="A2XS07"/>
<proteinExistence type="predicted"/>
<keyword evidence="3" id="KW-1185">Reference proteome</keyword>
<dbReference type="EMBL" id="CM000129">
    <property type="protein sequence ID" value="EAY93617.1"/>
    <property type="molecule type" value="Genomic_DNA"/>
</dbReference>
<dbReference type="Proteomes" id="UP000007015">
    <property type="component" value="Chromosome 4"/>
</dbReference>
<organism evidence="2 3">
    <name type="scientific">Oryza sativa subsp. indica</name>
    <name type="common">Rice</name>
    <dbReference type="NCBI Taxonomy" id="39946"/>
    <lineage>
        <taxon>Eukaryota</taxon>
        <taxon>Viridiplantae</taxon>
        <taxon>Streptophyta</taxon>
        <taxon>Embryophyta</taxon>
        <taxon>Tracheophyta</taxon>
        <taxon>Spermatophyta</taxon>
        <taxon>Magnoliopsida</taxon>
        <taxon>Liliopsida</taxon>
        <taxon>Poales</taxon>
        <taxon>Poaceae</taxon>
        <taxon>BOP clade</taxon>
        <taxon>Oryzoideae</taxon>
        <taxon>Oryzeae</taxon>
        <taxon>Oryzinae</taxon>
        <taxon>Oryza</taxon>
        <taxon>Oryza sativa</taxon>
    </lineage>
</organism>
<accession>A2XS07</accession>
<name>A2XS07_ORYSI</name>
<reference evidence="2 3" key="1">
    <citation type="journal article" date="2005" name="PLoS Biol.">
        <title>The genomes of Oryza sativa: a history of duplications.</title>
        <authorList>
            <person name="Yu J."/>
            <person name="Wang J."/>
            <person name="Lin W."/>
            <person name="Li S."/>
            <person name="Li H."/>
            <person name="Zhou J."/>
            <person name="Ni P."/>
            <person name="Dong W."/>
            <person name="Hu S."/>
            <person name="Zeng C."/>
            <person name="Zhang J."/>
            <person name="Zhang Y."/>
            <person name="Li R."/>
            <person name="Xu Z."/>
            <person name="Li S."/>
            <person name="Li X."/>
            <person name="Zheng H."/>
            <person name="Cong L."/>
            <person name="Lin L."/>
            <person name="Yin J."/>
            <person name="Geng J."/>
            <person name="Li G."/>
            <person name="Shi J."/>
            <person name="Liu J."/>
            <person name="Lv H."/>
            <person name="Li J."/>
            <person name="Wang J."/>
            <person name="Deng Y."/>
            <person name="Ran L."/>
            <person name="Shi X."/>
            <person name="Wang X."/>
            <person name="Wu Q."/>
            <person name="Li C."/>
            <person name="Ren X."/>
            <person name="Wang J."/>
            <person name="Wang X."/>
            <person name="Li D."/>
            <person name="Liu D."/>
            <person name="Zhang X."/>
            <person name="Ji Z."/>
            <person name="Zhao W."/>
            <person name="Sun Y."/>
            <person name="Zhang Z."/>
            <person name="Bao J."/>
            <person name="Han Y."/>
            <person name="Dong L."/>
            <person name="Ji J."/>
            <person name="Chen P."/>
            <person name="Wu S."/>
            <person name="Liu J."/>
            <person name="Xiao Y."/>
            <person name="Bu D."/>
            <person name="Tan J."/>
            <person name="Yang L."/>
            <person name="Ye C."/>
            <person name="Zhang J."/>
            <person name="Xu J."/>
            <person name="Zhou Y."/>
            <person name="Yu Y."/>
            <person name="Zhang B."/>
            <person name="Zhuang S."/>
            <person name="Wei H."/>
            <person name="Liu B."/>
            <person name="Lei M."/>
            <person name="Yu H."/>
            <person name="Li Y."/>
            <person name="Xu H."/>
            <person name="Wei S."/>
            <person name="He X."/>
            <person name="Fang L."/>
            <person name="Zhang Z."/>
            <person name="Zhang Y."/>
            <person name="Huang X."/>
            <person name="Su Z."/>
            <person name="Tong W."/>
            <person name="Li J."/>
            <person name="Tong Z."/>
            <person name="Li S."/>
            <person name="Ye J."/>
            <person name="Wang L."/>
            <person name="Fang L."/>
            <person name="Lei T."/>
            <person name="Chen C."/>
            <person name="Chen H."/>
            <person name="Xu Z."/>
            <person name="Li H."/>
            <person name="Huang H."/>
            <person name="Zhang F."/>
            <person name="Xu H."/>
            <person name="Li N."/>
            <person name="Zhao C."/>
            <person name="Li S."/>
            <person name="Dong L."/>
            <person name="Huang Y."/>
            <person name="Li L."/>
            <person name="Xi Y."/>
            <person name="Qi Q."/>
            <person name="Li W."/>
            <person name="Zhang B."/>
            <person name="Hu W."/>
            <person name="Zhang Y."/>
            <person name="Tian X."/>
            <person name="Jiao Y."/>
            <person name="Liang X."/>
            <person name="Jin J."/>
            <person name="Gao L."/>
            <person name="Zheng W."/>
            <person name="Hao B."/>
            <person name="Liu S."/>
            <person name="Wang W."/>
            <person name="Yuan L."/>
            <person name="Cao M."/>
            <person name="McDermott J."/>
            <person name="Samudrala R."/>
            <person name="Wang J."/>
            <person name="Wong G.K."/>
            <person name="Yang H."/>
        </authorList>
    </citation>
    <scope>NUCLEOTIDE SEQUENCE [LARGE SCALE GENOMIC DNA]</scope>
    <source>
        <strain evidence="3">cv. 93-11</strain>
    </source>
</reference>
<dbReference type="Gramene" id="BGIOSGA015325-TA">
    <property type="protein sequence ID" value="BGIOSGA015325-PA"/>
    <property type="gene ID" value="BGIOSGA015325"/>
</dbReference>
<sequence>MYAGGLGGGAVAERRDDNGQERSVAIRVREGARVGEGKEEGGGNREFASEGGERGGRGRRLGGGGVDHGRGGGGNHYRPITKDVDESLDLMNEV</sequence>
<evidence type="ECO:0000256" key="1">
    <source>
        <dbReference type="SAM" id="MobiDB-lite"/>
    </source>
</evidence>
<feature type="region of interest" description="Disordered" evidence="1">
    <location>
        <begin position="1"/>
        <end position="94"/>
    </location>
</feature>
<evidence type="ECO:0000313" key="3">
    <source>
        <dbReference type="Proteomes" id="UP000007015"/>
    </source>
</evidence>
<dbReference type="HOGENOM" id="CLU_2390016_0_0_1"/>
<gene>
    <name evidence="2" type="ORF">OsI_15401</name>
</gene>
<feature type="compositionally biased region" description="Basic and acidic residues" evidence="1">
    <location>
        <begin position="27"/>
        <end position="56"/>
    </location>
</feature>
<protein>
    <submittedName>
        <fullName evidence="2">Uncharacterized protein</fullName>
    </submittedName>
</protein>
<feature type="compositionally biased region" description="Gly residues" evidence="1">
    <location>
        <begin position="1"/>
        <end position="10"/>
    </location>
</feature>